<dbReference type="RefSeq" id="WP_020867629.1">
    <property type="nucleotide sequence ID" value="NC_022785.1"/>
</dbReference>
<gene>
    <name evidence="3" type="ORF">D3C57_130460</name>
</gene>
<dbReference type="Gene3D" id="3.30.420.10">
    <property type="entry name" value="Ribonuclease H-like superfamily/Ribonuclease H"/>
    <property type="match status" value="1"/>
</dbReference>
<dbReference type="eggNOG" id="COG2801">
    <property type="taxonomic scope" value="Bacteria"/>
</dbReference>
<dbReference type="SUPFAM" id="SSF53098">
    <property type="entry name" value="Ribonuclease H-like"/>
    <property type="match status" value="1"/>
</dbReference>
<feature type="domain" description="Integrase catalytic" evidence="2">
    <location>
        <begin position="210"/>
        <end position="275"/>
    </location>
</feature>
<organism evidence="3 4">
    <name type="scientific">Streptomyces rapamycinicus (strain ATCC 29253 / DSM 41530 / NRRL 5491 / AYB-994)</name>
    <name type="common">Streptomyces hygroscopicus (strain ATCC 29253)</name>
    <dbReference type="NCBI Taxonomy" id="1343740"/>
    <lineage>
        <taxon>Bacteria</taxon>
        <taxon>Bacillati</taxon>
        <taxon>Actinomycetota</taxon>
        <taxon>Actinomycetes</taxon>
        <taxon>Kitasatosporales</taxon>
        <taxon>Streptomycetaceae</taxon>
        <taxon>Streptomyces</taxon>
        <taxon>Streptomyces violaceusniger group</taxon>
    </lineage>
</organism>
<sequence>MLTGLAVHALRLEEMHLTKVLHTLAELPHTARRDLGLTGQATYRMLWHAYTRLSHALETGTLAIPHNHPHPPTAPDGDPAADGKHTPCPHQDCPYEPITLSALTGRLLDASLPEEFPLTGVLAIDSTDYETWARRRAWTPEPDVDPDHPPVKDTTPPRRKRPPNEPGWPAAGHDGRLQHTIDPAAREGYRSGTNASPGNVLFDTVLKDAGIEVVLSGIQTPRMNSITERWIQTCRRELLDRTLIWNQRHLLHALREFESFYNGHRPHPGIANARPLHPLPPPIDDPDTLARLDIRRHDRLGGILHEYQHAA</sequence>
<dbReference type="Proteomes" id="UP000281594">
    <property type="component" value="Unassembled WGS sequence"/>
</dbReference>
<dbReference type="GO" id="GO:0015074">
    <property type="term" value="P:DNA integration"/>
    <property type="evidence" value="ECO:0007669"/>
    <property type="project" value="InterPro"/>
</dbReference>
<dbReference type="KEGG" id="src:M271_13135"/>
<feature type="region of interest" description="Disordered" evidence="1">
    <location>
        <begin position="139"/>
        <end position="176"/>
    </location>
</feature>
<evidence type="ECO:0000313" key="3">
    <source>
        <dbReference type="EMBL" id="RLV73636.1"/>
    </source>
</evidence>
<protein>
    <recommendedName>
        <fullName evidence="2">Integrase catalytic domain-containing protein</fullName>
    </recommendedName>
</protein>
<dbReference type="GO" id="GO:0003676">
    <property type="term" value="F:nucleic acid binding"/>
    <property type="evidence" value="ECO:0007669"/>
    <property type="project" value="InterPro"/>
</dbReference>
<reference evidence="3 4" key="1">
    <citation type="journal article" date="2018" name="J. Biol. Chem.">
        <title>Discovery of the actinoplanic acid pathway in Streptomyces rapamycinicus reveals a genetically conserved synergism with rapamycin.</title>
        <authorList>
            <person name="Mrak P."/>
            <person name="Krastel P."/>
            <person name="Pivk Lukancic P."/>
            <person name="Tao J."/>
            <person name="Pistorius D."/>
            <person name="Moore C.M."/>
        </authorList>
    </citation>
    <scope>NUCLEOTIDE SEQUENCE [LARGE SCALE GENOMIC DNA]</scope>
    <source>
        <strain evidence="3 4">NRRL 5491</strain>
    </source>
</reference>
<dbReference type="HOGENOM" id="CLU_894054_0_0_11"/>
<name>A0A0A0NAA8_STRRN</name>
<accession>A0A0A0NAA8</accession>
<dbReference type="InterPro" id="IPR036397">
    <property type="entry name" value="RNaseH_sf"/>
</dbReference>
<dbReference type="Pfam" id="PF13683">
    <property type="entry name" value="rve_3"/>
    <property type="match status" value="1"/>
</dbReference>
<evidence type="ECO:0000256" key="1">
    <source>
        <dbReference type="SAM" id="MobiDB-lite"/>
    </source>
</evidence>
<evidence type="ECO:0000313" key="4">
    <source>
        <dbReference type="Proteomes" id="UP000281594"/>
    </source>
</evidence>
<feature type="region of interest" description="Disordered" evidence="1">
    <location>
        <begin position="62"/>
        <end position="90"/>
    </location>
</feature>
<proteinExistence type="predicted"/>
<dbReference type="AlphaFoldDB" id="A0A0A0NAA8"/>
<dbReference type="STRING" id="1343740.M271_13135"/>
<dbReference type="InterPro" id="IPR001584">
    <property type="entry name" value="Integrase_cat-core"/>
</dbReference>
<dbReference type="EMBL" id="QYCY01000002">
    <property type="protein sequence ID" value="RLV73636.1"/>
    <property type="molecule type" value="Genomic_DNA"/>
</dbReference>
<comment type="caution">
    <text evidence="3">The sequence shown here is derived from an EMBL/GenBank/DDBJ whole genome shotgun (WGS) entry which is preliminary data.</text>
</comment>
<evidence type="ECO:0000259" key="2">
    <source>
        <dbReference type="Pfam" id="PF13683"/>
    </source>
</evidence>
<dbReference type="InterPro" id="IPR012337">
    <property type="entry name" value="RNaseH-like_sf"/>
</dbReference>